<dbReference type="EMBL" id="CP006568">
    <property type="protein sequence ID" value="AHF74004.1"/>
    <property type="molecule type" value="Genomic_DNA"/>
</dbReference>
<keyword evidence="2" id="KW-1185">Reference proteome</keyword>
<dbReference type="HOGENOM" id="CLU_207795_0_0_6"/>
<dbReference type="KEGG" id="pes:SOPEG_2101"/>
<gene>
    <name evidence="1" type="ORF">SOPEG_2101</name>
</gene>
<reference evidence="1 2" key="1">
    <citation type="journal article" date="2014" name="Genome Biol. Evol.">
        <title>Genome degeneration and adaptation in a nascent stage of symbiosis.</title>
        <authorList>
            <person name="Oakeson K.F."/>
            <person name="Gil R."/>
            <person name="Clayton A.L."/>
            <person name="Dunn D.M."/>
            <person name="von Niederhausern A.C."/>
            <person name="Hamil C."/>
            <person name="Aoyagi A."/>
            <person name="Duval B."/>
            <person name="Baca A."/>
            <person name="Silva F.J."/>
            <person name="Vallier A."/>
            <person name="Jackson D.G."/>
            <person name="Latorre A."/>
            <person name="Weiss R.B."/>
            <person name="Heddi A."/>
            <person name="Moya A."/>
            <person name="Dale C."/>
        </authorList>
    </citation>
    <scope>NUCLEOTIDE SEQUENCE [LARGE SCALE GENOMIC DNA]</scope>
    <source>
        <strain evidence="2">none</strain>
    </source>
</reference>
<organism evidence="1 2">
    <name type="scientific">Candidatus Sodalis pierantonii str. SOPE</name>
    <dbReference type="NCBI Taxonomy" id="2342"/>
    <lineage>
        <taxon>Bacteria</taxon>
        <taxon>Pseudomonadati</taxon>
        <taxon>Pseudomonadota</taxon>
        <taxon>Gammaproteobacteria</taxon>
        <taxon>Enterobacterales</taxon>
        <taxon>Bruguierivoracaceae</taxon>
        <taxon>Sodalis</taxon>
    </lineage>
</organism>
<dbReference type="RefSeq" id="WP_025245403.1">
    <property type="nucleotide sequence ID" value="NZ_CP006568.1"/>
</dbReference>
<dbReference type="Proteomes" id="UP000019025">
    <property type="component" value="Chromosome"/>
</dbReference>
<dbReference type="AlphaFoldDB" id="W0HJP4"/>
<proteinExistence type="predicted"/>
<name>W0HJP4_9GAMM</name>
<evidence type="ECO:0000313" key="2">
    <source>
        <dbReference type="Proteomes" id="UP000019025"/>
    </source>
</evidence>
<protein>
    <submittedName>
        <fullName evidence="1">Uncharacterized protein</fullName>
    </submittedName>
</protein>
<accession>W0HJP4</accession>
<evidence type="ECO:0000313" key="1">
    <source>
        <dbReference type="EMBL" id="AHF74004.1"/>
    </source>
</evidence>
<sequence>MKAEQFNQCYPVGATFIYQPNRILKNGTLIRTLDRAKDLTTCTVVEINCAPYFANILWLTPKR</sequence>